<comment type="caution">
    <text evidence="4">The sequence shown here is derived from an EMBL/GenBank/DDBJ whole genome shotgun (WGS) entry which is preliminary data.</text>
</comment>
<dbReference type="PANTHER" id="PTHR46401:SF2">
    <property type="entry name" value="GLYCOSYLTRANSFERASE WBBK-RELATED"/>
    <property type="match status" value="1"/>
</dbReference>
<dbReference type="PROSITE" id="PS50005">
    <property type="entry name" value="TPR"/>
    <property type="match status" value="1"/>
</dbReference>
<sequence>MDMMAWSGVTDAATDPDDTLSQADALRDSRTWAEAAATYAAVLRLRPRDWPIRVQYGHCLKEAGDPHAALLAYREAERQCSEDADIHLQIGHALKLLGRQEEALEEYARALTLDPANEAARAELLALQAEPMEATAPIPVEPQAVVTAKMPASAASVIYDASDLLDYFRHNRAPTGIQRVQLNIIREALAADSSGVAIVGFDSRLGQWKLLAPALFLRLAALSHEGSAVEDPAWQATLREVEAVLREAGPLEAPPGASLVNLGSSWWIPDYLRVVRQAQARSGLRYIPFIHDCIPLLVPEHCSSGLVDEFARWFASVCLHADAVLTNSECTRADFRRAQRRLLPDLEIPAFTVPLDAADPLAGGGALPPRLRSGRPYVLFVGTIESRKNHLLAFNAWLSLVRRHGAEAVPDLVCVGKQGWLAEAALQLHRNSSALRAKVQLLHGVPDSELGALYRGCLFTLYNSFYEGWGLPVTESLAARKVPLVPDHSSLREAGRDCAVYFTPQSEPDLVAKLERLIFEPGFLAEREAALAAAPLPRRWAEVAAQLQSLVREAGRTRLPSPRARLAFRLGEVHGLRLLPGPEPSLAMATADVLREGEAWHRLEDWGVWTGPGQSLLRLPLEPEAEAGRLRIYLELVAPPEAMAFRVRAGMRGGAPGAFREVAAAAGEALFCMLEIEAVAGGEIEVEIESDRGVTLPDGRQVAIGLRSLMACRRDDVVARLDYLERATLPRMVAA</sequence>
<evidence type="ECO:0000313" key="4">
    <source>
        <dbReference type="EMBL" id="MBL6076584.1"/>
    </source>
</evidence>
<dbReference type="Gene3D" id="1.25.40.10">
    <property type="entry name" value="Tetratricopeptide repeat domain"/>
    <property type="match status" value="1"/>
</dbReference>
<keyword evidence="1" id="KW-0808">Transferase</keyword>
<gene>
    <name evidence="4" type="ORF">JMJ56_01120</name>
</gene>
<dbReference type="InterPro" id="IPR001296">
    <property type="entry name" value="Glyco_trans_1"/>
</dbReference>
<dbReference type="PANTHER" id="PTHR46401">
    <property type="entry name" value="GLYCOSYLTRANSFERASE WBBK-RELATED"/>
    <property type="match status" value="1"/>
</dbReference>
<name>A0ABS1TY23_9PROT</name>
<keyword evidence="2" id="KW-0802">TPR repeat</keyword>
<dbReference type="SUPFAM" id="SSF48452">
    <property type="entry name" value="TPR-like"/>
    <property type="match status" value="1"/>
</dbReference>
<dbReference type="InterPro" id="IPR019734">
    <property type="entry name" value="TPR_rpt"/>
</dbReference>
<evidence type="ECO:0000256" key="2">
    <source>
        <dbReference type="PROSITE-ProRule" id="PRU00339"/>
    </source>
</evidence>
<proteinExistence type="predicted"/>
<feature type="repeat" description="TPR" evidence="2">
    <location>
        <begin position="84"/>
        <end position="117"/>
    </location>
</feature>
<accession>A0ABS1TY23</accession>
<dbReference type="SUPFAM" id="SSF53756">
    <property type="entry name" value="UDP-Glycosyltransferase/glycogen phosphorylase"/>
    <property type="match status" value="1"/>
</dbReference>
<dbReference type="SMART" id="SM00028">
    <property type="entry name" value="TPR"/>
    <property type="match status" value="3"/>
</dbReference>
<protein>
    <submittedName>
        <fullName evidence="4">Glycosyltransferase</fullName>
    </submittedName>
</protein>
<dbReference type="Proteomes" id="UP000660885">
    <property type="component" value="Unassembled WGS sequence"/>
</dbReference>
<dbReference type="PROSITE" id="PS50293">
    <property type="entry name" value="TPR_REGION"/>
    <property type="match status" value="1"/>
</dbReference>
<evidence type="ECO:0000259" key="3">
    <source>
        <dbReference type="Pfam" id="PF00534"/>
    </source>
</evidence>
<dbReference type="Pfam" id="PF13181">
    <property type="entry name" value="TPR_8"/>
    <property type="match status" value="1"/>
</dbReference>
<keyword evidence="5" id="KW-1185">Reference proteome</keyword>
<dbReference type="CDD" id="cd03809">
    <property type="entry name" value="GT4_MtfB-like"/>
    <property type="match status" value="1"/>
</dbReference>
<organism evidence="4 5">
    <name type="scientific">Belnapia arida</name>
    <dbReference type="NCBI Taxonomy" id="2804533"/>
    <lineage>
        <taxon>Bacteria</taxon>
        <taxon>Pseudomonadati</taxon>
        <taxon>Pseudomonadota</taxon>
        <taxon>Alphaproteobacteria</taxon>
        <taxon>Acetobacterales</taxon>
        <taxon>Roseomonadaceae</taxon>
        <taxon>Belnapia</taxon>
    </lineage>
</organism>
<dbReference type="Pfam" id="PF00534">
    <property type="entry name" value="Glycos_transf_1"/>
    <property type="match status" value="1"/>
</dbReference>
<evidence type="ECO:0000313" key="5">
    <source>
        <dbReference type="Proteomes" id="UP000660885"/>
    </source>
</evidence>
<evidence type="ECO:0000256" key="1">
    <source>
        <dbReference type="ARBA" id="ARBA00022679"/>
    </source>
</evidence>
<dbReference type="EMBL" id="JAETWB010000001">
    <property type="protein sequence ID" value="MBL6076584.1"/>
    <property type="molecule type" value="Genomic_DNA"/>
</dbReference>
<dbReference type="RefSeq" id="WP_202829766.1">
    <property type="nucleotide sequence ID" value="NZ_JAETWB010000001.1"/>
</dbReference>
<dbReference type="Gene3D" id="3.40.50.2000">
    <property type="entry name" value="Glycogen Phosphorylase B"/>
    <property type="match status" value="1"/>
</dbReference>
<reference evidence="4 5" key="1">
    <citation type="submission" date="2021-01" db="EMBL/GenBank/DDBJ databases">
        <title>Belnapia mucosa sp. nov. and Belnapia arida sp. nov., isolated from the Tabernas Desert (Almeria, Spain).</title>
        <authorList>
            <person name="Molina-Menor E."/>
            <person name="Vidal-Verdu A."/>
            <person name="Calonge A."/>
            <person name="Satari L."/>
            <person name="Pereto J."/>
            <person name="Porcar M."/>
        </authorList>
    </citation>
    <scope>NUCLEOTIDE SEQUENCE [LARGE SCALE GENOMIC DNA]</scope>
    <source>
        <strain evidence="4 5">T18</strain>
    </source>
</reference>
<feature type="domain" description="Glycosyl transferase family 1" evidence="3">
    <location>
        <begin position="371"/>
        <end position="521"/>
    </location>
</feature>
<dbReference type="InterPro" id="IPR011990">
    <property type="entry name" value="TPR-like_helical_dom_sf"/>
</dbReference>